<evidence type="ECO:0000256" key="1">
    <source>
        <dbReference type="SAM" id="Coils"/>
    </source>
</evidence>
<protein>
    <submittedName>
        <fullName evidence="2">Uncharacterized protein YPO0396</fullName>
    </submittedName>
</protein>
<dbReference type="EMBL" id="FODB01000022">
    <property type="protein sequence ID" value="SEN74080.1"/>
    <property type="molecule type" value="Genomic_DNA"/>
</dbReference>
<dbReference type="Proteomes" id="UP000199493">
    <property type="component" value="Unassembled WGS sequence"/>
</dbReference>
<dbReference type="GO" id="GO:0051015">
    <property type="term" value="F:actin filament binding"/>
    <property type="evidence" value="ECO:0007669"/>
    <property type="project" value="TreeGrafter"/>
</dbReference>
<dbReference type="Pfam" id="PF13555">
    <property type="entry name" value="AAA_29"/>
    <property type="match status" value="1"/>
</dbReference>
<dbReference type="SUPFAM" id="SSF52540">
    <property type="entry name" value="P-loop containing nucleoside triphosphate hydrolases"/>
    <property type="match status" value="1"/>
</dbReference>
<dbReference type="Gene3D" id="3.40.50.300">
    <property type="entry name" value="P-loop containing nucleotide triphosphate hydrolases"/>
    <property type="match status" value="1"/>
</dbReference>
<dbReference type="GO" id="GO:0032982">
    <property type="term" value="C:myosin filament"/>
    <property type="evidence" value="ECO:0007669"/>
    <property type="project" value="TreeGrafter"/>
</dbReference>
<gene>
    <name evidence="2" type="ORF">SAMN04490369_102233</name>
</gene>
<feature type="coiled-coil region" evidence="1">
    <location>
        <begin position="692"/>
        <end position="736"/>
    </location>
</feature>
<dbReference type="GO" id="GO:0005737">
    <property type="term" value="C:cytoplasm"/>
    <property type="evidence" value="ECO:0007669"/>
    <property type="project" value="TreeGrafter"/>
</dbReference>
<dbReference type="GO" id="GO:0000146">
    <property type="term" value="F:microfilament motor activity"/>
    <property type="evidence" value="ECO:0007669"/>
    <property type="project" value="TreeGrafter"/>
</dbReference>
<reference evidence="2 3" key="1">
    <citation type="submission" date="2016-10" db="EMBL/GenBank/DDBJ databases">
        <authorList>
            <person name="de Groot N.N."/>
        </authorList>
    </citation>
    <scope>NUCLEOTIDE SEQUENCE [LARGE SCALE GENOMIC DNA]</scope>
    <source>
        <strain evidence="2 3">558</strain>
    </source>
</reference>
<dbReference type="AlphaFoldDB" id="A0A1H8IZC1"/>
<dbReference type="Pfam" id="PF13558">
    <property type="entry name" value="SbcC_Walker_B"/>
    <property type="match status" value="1"/>
</dbReference>
<dbReference type="CDD" id="cd00267">
    <property type="entry name" value="ABC_ATPase"/>
    <property type="match status" value="1"/>
</dbReference>
<evidence type="ECO:0000313" key="3">
    <source>
        <dbReference type="Proteomes" id="UP000199493"/>
    </source>
</evidence>
<sequence length="1130" mass="130228">MTDNPQNALFDFASDDSHTGFRLQRLEVYNWGTFHQRVWHLAPNGETSLLTGDIGSGKSTLVDAITTLLVPAQRITYNKAAGAEQRERSLRSYVLGYYKTERSDGALAAKPVALRDFNSYSVILAQFYHAGYDQHVTLAQLFWLRDSQGQPARSYVVADRPLTITEDFANFGSDLNALRKRLRQLPQVELFDHFPPYGAAFRRRFGLDSEQALELFNQTVSMKSVGNLTEFVRGHMLEAFAVEERIDALIRHFEDLDRAHQAVLKAKAQIDALQPMVDNLDRYAEASDQARELTACREALQPWFAGIKAQLLEQRREKLERELERLASRIEALTSEQQHNQAKRDELKQAIADNGGDRLEQLKRQIKDQGERADERRRRAEEYQTLTQRLALDPLGDEAVFVENRQRVEHALETLEDRKAEAQNAVTEAAVAFRDGREGVEEVERELNSLRQRRSNIPAAMLALRERLCESTGLPVESLPFAGELIQVRDEERDWEGAIERVLHNFGLSLLVPDAHYQEVAEWVDRTHLRGRLVYYRVREPKGASLPQLHPDSLVRKLAVRPDSDFYAWLEQELARRFDYACCRDLAQLRREQRAITRSGQIKAKGERHEKDDRHAINDRARYVLGWSNEAKIAALEQQQYQLQQRLQQLADTLSQAQETQKQLETRGTLLHRIDVYRHFQELDWHTPTLLIQRLEEERQSLEATSDTLRLLQQQLGDLEAELKEQDARLTGLRDERATARLKYDQAGETQAEAEALVERTAATVRESDFPRLDALRPEALPERRLTVESCDNAEREMRTWLQGRIDAEEKRLKRLGERIIDAMRSYQTEWPLETREVDVSIAAGDEYRGMLEQLVGDDLPRFEADFRKLLKENTIREVAGFQAKLNQERELIRERIDTINRSLHAIDYNPNRYIRLQAEPTPDPEVREFRESLRACTEGALTGSETEEYSEAKFLQVKAIIERLRGREGQTEPDKRWTRKVTDVRNWFVFSASERWREDDAEHEHYTDAGGKSGGQKEKLAYTVLAASLAYQFGLETGGQSSRSFRFVVIDEAFGRGSDESARYGLELFQRLNLQLLIITPLQKIHIIEPFVANVGYVHNDGGQHSMVRNLSIEEYRAERAARSMISAS</sequence>
<name>A0A1H8IZC1_9GAMM</name>
<feature type="coiled-coil region" evidence="1">
    <location>
        <begin position="633"/>
        <end position="667"/>
    </location>
</feature>
<evidence type="ECO:0000313" key="2">
    <source>
        <dbReference type="EMBL" id="SEN74080.1"/>
    </source>
</evidence>
<feature type="coiled-coil region" evidence="1">
    <location>
        <begin position="405"/>
        <end position="453"/>
    </location>
</feature>
<dbReference type="RefSeq" id="WP_062361336.1">
    <property type="nucleotide sequence ID" value="NZ_FODB01000022.1"/>
</dbReference>
<organism evidence="2 3">
    <name type="scientific">Vreelandella aquamarina</name>
    <dbReference type="NCBI Taxonomy" id="77097"/>
    <lineage>
        <taxon>Bacteria</taxon>
        <taxon>Pseudomonadati</taxon>
        <taxon>Pseudomonadota</taxon>
        <taxon>Gammaproteobacteria</taxon>
        <taxon>Oceanospirillales</taxon>
        <taxon>Halomonadaceae</taxon>
        <taxon>Vreelandella</taxon>
    </lineage>
</organism>
<dbReference type="STRING" id="77097.SAMN04490369_102233"/>
<dbReference type="PANTHER" id="PTHR45615:SF40">
    <property type="entry name" value="MYOSIN HEAVY CHAIN, NON-MUSCLE"/>
    <property type="match status" value="1"/>
</dbReference>
<accession>A0A1H8IZC1</accession>
<proteinExistence type="predicted"/>
<dbReference type="GO" id="GO:0016460">
    <property type="term" value="C:myosin II complex"/>
    <property type="evidence" value="ECO:0007669"/>
    <property type="project" value="TreeGrafter"/>
</dbReference>
<feature type="coiled-coil region" evidence="1">
    <location>
        <begin position="309"/>
        <end position="379"/>
    </location>
</feature>
<dbReference type="InterPro" id="IPR027417">
    <property type="entry name" value="P-loop_NTPase"/>
</dbReference>
<dbReference type="PANTHER" id="PTHR45615">
    <property type="entry name" value="MYOSIN HEAVY CHAIN, NON-MUSCLE"/>
    <property type="match status" value="1"/>
</dbReference>
<keyword evidence="1" id="KW-0175">Coiled coil</keyword>